<dbReference type="KEGG" id="blep:AL038_05915"/>
<dbReference type="Proteomes" id="UP000234271">
    <property type="component" value="Chromosome"/>
</dbReference>
<protein>
    <submittedName>
        <fullName evidence="2">DUF4351 domain-containing protein</fullName>
    </submittedName>
</protein>
<evidence type="ECO:0000313" key="3">
    <source>
        <dbReference type="Proteomes" id="UP000234271"/>
    </source>
</evidence>
<gene>
    <name evidence="2" type="ORF">BLE401_00055</name>
</gene>
<dbReference type="AlphaFoldDB" id="A0A2N9Y9W2"/>
<dbReference type="Pfam" id="PF14261">
    <property type="entry name" value="DUF4351"/>
    <property type="match status" value="1"/>
</dbReference>
<evidence type="ECO:0000313" key="2">
    <source>
        <dbReference type="EMBL" id="AUI67238.1"/>
    </source>
</evidence>
<feature type="domain" description="DUF4351" evidence="1">
    <location>
        <begin position="20"/>
        <end position="73"/>
    </location>
</feature>
<name>A0A2N9Y9W2_9GAMM</name>
<organism evidence="2 3">
    <name type="scientific">Beggiatoa leptomitoformis</name>
    <dbReference type="NCBI Taxonomy" id="288004"/>
    <lineage>
        <taxon>Bacteria</taxon>
        <taxon>Pseudomonadati</taxon>
        <taxon>Pseudomonadota</taxon>
        <taxon>Gammaproteobacteria</taxon>
        <taxon>Thiotrichales</taxon>
        <taxon>Thiotrichaceae</taxon>
        <taxon>Beggiatoa</taxon>
    </lineage>
</organism>
<reference evidence="3" key="1">
    <citation type="submission" date="2016-12" db="EMBL/GenBank/DDBJ databases">
        <title>Complete Genome Sequence of Beggiatoa leptomitiformis D-401.</title>
        <authorList>
            <person name="Fomenkov A."/>
            <person name="Vincze T."/>
            <person name="Grabovich M."/>
            <person name="Anton B.P."/>
            <person name="Dubinina G."/>
            <person name="Orlova M."/>
            <person name="Belousova E."/>
            <person name="Roberts R.J."/>
        </authorList>
    </citation>
    <scope>NUCLEOTIDE SEQUENCE [LARGE SCALE GENOMIC DNA]</scope>
    <source>
        <strain evidence="3">D-401</strain>
    </source>
</reference>
<dbReference type="InterPro" id="IPR025587">
    <property type="entry name" value="DUF4351"/>
</dbReference>
<accession>A0A2N9Y9W2</accession>
<dbReference type="EMBL" id="CP018889">
    <property type="protein sequence ID" value="AUI67238.1"/>
    <property type="molecule type" value="Genomic_DNA"/>
</dbReference>
<sequence>MLEHAMDKERQQAFVLGKIEGKMEGKAELLITLLEAHYGQLTDMQRARLLQLSDERLTYLSLKLFQTTSLAEFWQEVEVH</sequence>
<dbReference type="RefSeq" id="WP_062150385.1">
    <property type="nucleotide sequence ID" value="NZ_CP012373.2"/>
</dbReference>
<dbReference type="STRING" id="288004.AL038_05915"/>
<keyword evidence="3" id="KW-1185">Reference proteome</keyword>
<evidence type="ECO:0000259" key="1">
    <source>
        <dbReference type="Pfam" id="PF14261"/>
    </source>
</evidence>
<proteinExistence type="predicted"/>